<keyword evidence="7" id="KW-0479">Metal-binding</keyword>
<comment type="cofactor">
    <cofactor evidence="2">
        <name>Mg(2+)</name>
        <dbReference type="ChEBI" id="CHEBI:18420"/>
    </cofactor>
</comment>
<protein>
    <recommendedName>
        <fullName evidence="5">phosphomannomutase</fullName>
        <ecNumber evidence="5">5.4.2.8</ecNumber>
    </recommendedName>
</protein>
<dbReference type="EMBL" id="JDSQ01000022">
    <property type="protein sequence ID" value="EWS77349.1"/>
    <property type="molecule type" value="Genomic_DNA"/>
</dbReference>
<dbReference type="RefSeq" id="WP_038272350.1">
    <property type="nucleotide sequence ID" value="NZ_CP053627.1"/>
</dbReference>
<keyword evidence="10" id="KW-0472">Membrane</keyword>
<dbReference type="InterPro" id="IPR005845">
    <property type="entry name" value="A-D-PHexomutase_a/b/a-II"/>
</dbReference>
<dbReference type="Gene3D" id="3.40.120.10">
    <property type="entry name" value="Alpha-D-Glucose-1,6-Bisphosphate, subunit A, domain 3"/>
    <property type="match status" value="3"/>
</dbReference>
<evidence type="ECO:0000259" key="11">
    <source>
        <dbReference type="Pfam" id="PF02878"/>
    </source>
</evidence>
<dbReference type="EC" id="5.4.2.8" evidence="5"/>
<dbReference type="Proteomes" id="UP000020406">
    <property type="component" value="Unassembled WGS sequence"/>
</dbReference>
<dbReference type="eggNOG" id="COG1109">
    <property type="taxonomic scope" value="Bacteria"/>
</dbReference>
<dbReference type="STRING" id="1444770.AF72_11315"/>
<evidence type="ECO:0000256" key="6">
    <source>
        <dbReference type="ARBA" id="ARBA00022553"/>
    </source>
</evidence>
<evidence type="ECO:0000256" key="5">
    <source>
        <dbReference type="ARBA" id="ARBA00012730"/>
    </source>
</evidence>
<comment type="caution">
    <text evidence="14">The sequence shown here is derived from an EMBL/GenBank/DDBJ whole genome shotgun (WGS) entry which is preliminary data.</text>
</comment>
<dbReference type="Pfam" id="PF02879">
    <property type="entry name" value="PGM_PMM_II"/>
    <property type="match status" value="1"/>
</dbReference>
<evidence type="ECO:0000256" key="4">
    <source>
        <dbReference type="ARBA" id="ARBA00010231"/>
    </source>
</evidence>
<evidence type="ECO:0000259" key="13">
    <source>
        <dbReference type="Pfam" id="PF02880"/>
    </source>
</evidence>
<accession>Z9JGN3</accession>
<dbReference type="InterPro" id="IPR016055">
    <property type="entry name" value="A-D-PHexomutase_a/b/a-I/II/III"/>
</dbReference>
<keyword evidence="6" id="KW-0597">Phosphoprotein</keyword>
<dbReference type="GO" id="GO:0005975">
    <property type="term" value="P:carbohydrate metabolic process"/>
    <property type="evidence" value="ECO:0007669"/>
    <property type="project" value="InterPro"/>
</dbReference>
<feature type="domain" description="Alpha-D-phosphohexomutase alpha/beta/alpha" evidence="11">
    <location>
        <begin position="328"/>
        <end position="455"/>
    </location>
</feature>
<reference evidence="14 16" key="1">
    <citation type="journal article" date="2014" name="Genome Announc.">
        <title>Draft Genome Sequence of Xylella fastidiosa Pear Leaf Scorch Strain in Taiwan.</title>
        <authorList>
            <person name="Su C.C."/>
            <person name="Deng W.L."/>
            <person name="Jan F.J."/>
            <person name="Chang C.J."/>
            <person name="Huang H."/>
            <person name="Chen J."/>
        </authorList>
    </citation>
    <scope>NUCLEOTIDE SEQUENCE [LARGE SCALE GENOMIC DNA]</scope>
    <source>
        <strain evidence="14 16">PLS229</strain>
    </source>
</reference>
<evidence type="ECO:0000256" key="9">
    <source>
        <dbReference type="ARBA" id="ARBA00023235"/>
    </source>
</evidence>
<evidence type="ECO:0000313" key="15">
    <source>
        <dbReference type="EMBL" id="MCD8472920.1"/>
    </source>
</evidence>
<dbReference type="CDD" id="cd03089">
    <property type="entry name" value="PMM_PGM"/>
    <property type="match status" value="1"/>
</dbReference>
<dbReference type="KEGG" id="xtw:AB672_00665"/>
<feature type="domain" description="Alpha-D-phosphohexomutase alpha/beta/alpha" evidence="12">
    <location>
        <begin position="475"/>
        <end position="572"/>
    </location>
</feature>
<evidence type="ECO:0000256" key="2">
    <source>
        <dbReference type="ARBA" id="ARBA00001946"/>
    </source>
</evidence>
<evidence type="ECO:0000256" key="7">
    <source>
        <dbReference type="ARBA" id="ARBA00022723"/>
    </source>
</evidence>
<dbReference type="EMBL" id="JAJPPU010000002">
    <property type="protein sequence ID" value="MCD8472920.1"/>
    <property type="molecule type" value="Genomic_DNA"/>
</dbReference>
<dbReference type="InterPro" id="IPR036900">
    <property type="entry name" value="A-D-PHexomutase_C_sf"/>
</dbReference>
<comment type="pathway">
    <text evidence="3">Nucleotide-sugar biosynthesis; GDP-alpha-D-mannose biosynthesis; alpha-D-mannose 1-phosphate from D-fructose 6-phosphate: step 2/2.</text>
</comment>
<dbReference type="Gene3D" id="3.30.310.50">
    <property type="entry name" value="Alpha-D-phosphohexomutase, C-terminal domain"/>
    <property type="match status" value="1"/>
</dbReference>
<dbReference type="GO" id="GO:0046872">
    <property type="term" value="F:metal ion binding"/>
    <property type="evidence" value="ECO:0007669"/>
    <property type="project" value="UniProtKB-KW"/>
</dbReference>
<dbReference type="PANTHER" id="PTHR43771">
    <property type="entry name" value="PHOSPHOMANNOMUTASE"/>
    <property type="match status" value="1"/>
</dbReference>
<dbReference type="SUPFAM" id="SSF55957">
    <property type="entry name" value="Phosphoglucomutase, C-terminal domain"/>
    <property type="match status" value="1"/>
</dbReference>
<proteinExistence type="inferred from homology"/>
<sequence>MSETTGNALLLPIKRHQIAFLLAILCLLLTGVFGWAAYMQWRQNVVAQKLEQARDGAVVSLRQVLSGQVRQLQNVLQRPAIVQALSGGNTTVAAAAIREQFPGAEKVQVLPDDLSAAYADVARSGYARLGLMEAALGGDGVKAWVVRDGTQTGLGMAVMVKLGQVPAVVYLCLPLGGLISALEAIDVPDSTYLALRQGSYTVVERGNAALANGGEVLAKPLGWVDLRVAAALPQLETVLLDLGLVPSLIVTGMCVLLVVILVLVVRGHVVLPSRRDAQVANTKQLTLRESLEQEAQVRVAVLKEESTAASSPSLHLQTGSASVVQPSLFHTWDIYGVVPRELTPAAARLIGQAIGSAMQAKGLREIVIGRDGRLSSAELSAALSDGLRHAGCDVVNIGLVPTPVVYFAACHLDVGSCVAVTGGHHPPDYNGFKIVIGGEVLSSEAINDLYRRIADGRLHVSVDPGRLNERDVVGDYIQRIADDVQLNRPLKIVADAGNGAAGEIVPRLFEAIGADLVSLYCDIDGTFPNRHPDPGEPDNLKQLMQMVERSDADVGIAFDGDAGSLSVVTRQGRIVLSDRLLMLFAADVLQRNPGALVIYDVKSTSKLSDYVLRNGGSPLMWKTGHSLIKTKMRETGAELAGEMSGHFFFKERWYGFEDALYAAVRLLEILAQHEDHPSEVFAALPDAYSTQELKQPVEGDAQALVRSFIEEVQRGGEGTLFDGARLSTVDGLRADFADGWGLVHASDIAPALVLCFEADTQVGLERIQSAFRTQLQALLPDQRMIF</sequence>
<dbReference type="PANTHER" id="PTHR43771:SF2">
    <property type="entry name" value="PHOSPHOMANNOMUTASE_PHOSPHOGLUCOMUTASE"/>
    <property type="match status" value="1"/>
</dbReference>
<dbReference type="GeneID" id="68899789"/>
<dbReference type="InterPro" id="IPR005846">
    <property type="entry name" value="A-D-PHexomutase_a/b/a-III"/>
</dbReference>
<dbReference type="AlphaFoldDB" id="Z9JGN3"/>
<dbReference type="Pfam" id="PF02878">
    <property type="entry name" value="PGM_PMM_I"/>
    <property type="match status" value="1"/>
</dbReference>
<comment type="catalytic activity">
    <reaction evidence="1">
        <text>alpha-D-mannose 1-phosphate = D-mannose 6-phosphate</text>
        <dbReference type="Rhea" id="RHEA:11140"/>
        <dbReference type="ChEBI" id="CHEBI:58409"/>
        <dbReference type="ChEBI" id="CHEBI:58735"/>
        <dbReference type="EC" id="5.4.2.8"/>
    </reaction>
</comment>
<dbReference type="PATRIC" id="fig|1444770.3.peg.2673"/>
<evidence type="ECO:0000256" key="3">
    <source>
        <dbReference type="ARBA" id="ARBA00004699"/>
    </source>
</evidence>
<evidence type="ECO:0000313" key="17">
    <source>
        <dbReference type="Proteomes" id="UP001430701"/>
    </source>
</evidence>
<evidence type="ECO:0000259" key="12">
    <source>
        <dbReference type="Pfam" id="PF02879"/>
    </source>
</evidence>
<evidence type="ECO:0000256" key="8">
    <source>
        <dbReference type="ARBA" id="ARBA00022842"/>
    </source>
</evidence>
<comment type="similarity">
    <text evidence="4">Belongs to the phosphohexose mutase family.</text>
</comment>
<keyword evidence="17" id="KW-1185">Reference proteome</keyword>
<reference evidence="15" key="2">
    <citation type="submission" date="2021-11" db="EMBL/GenBank/DDBJ databases">
        <title>Genome sequence of Xylella taiwanensis PLS432.</title>
        <authorList>
            <person name="Weng L.-W."/>
            <person name="Su C.-C."/>
            <person name="Tsai C.-W."/>
            <person name="Kuo C.-H."/>
        </authorList>
    </citation>
    <scope>NUCLEOTIDE SEQUENCE</scope>
    <source>
        <strain evidence="15">PLS432</strain>
    </source>
</reference>
<evidence type="ECO:0000313" key="16">
    <source>
        <dbReference type="Proteomes" id="UP000020406"/>
    </source>
</evidence>
<evidence type="ECO:0000256" key="1">
    <source>
        <dbReference type="ARBA" id="ARBA00000586"/>
    </source>
</evidence>
<feature type="domain" description="Alpha-D-phosphohexomutase alpha/beta/alpha" evidence="13">
    <location>
        <begin position="577"/>
        <end position="688"/>
    </location>
</feature>
<dbReference type="GO" id="GO:0004615">
    <property type="term" value="F:phosphomannomutase activity"/>
    <property type="evidence" value="ECO:0007669"/>
    <property type="project" value="UniProtKB-EC"/>
</dbReference>
<dbReference type="Proteomes" id="UP001430701">
    <property type="component" value="Unassembled WGS sequence"/>
</dbReference>
<keyword evidence="9" id="KW-0413">Isomerase</keyword>
<dbReference type="InterPro" id="IPR005844">
    <property type="entry name" value="A-D-PHexomutase_a/b/a-I"/>
</dbReference>
<evidence type="ECO:0000313" key="14">
    <source>
        <dbReference type="EMBL" id="EWS77349.1"/>
    </source>
</evidence>
<organism evidence="14 16">
    <name type="scientific">Xylella taiwanensis</name>
    <dbReference type="NCBI Taxonomy" id="1444770"/>
    <lineage>
        <taxon>Bacteria</taxon>
        <taxon>Pseudomonadati</taxon>
        <taxon>Pseudomonadota</taxon>
        <taxon>Gammaproteobacteria</taxon>
        <taxon>Lysobacterales</taxon>
        <taxon>Lysobacteraceae</taxon>
        <taxon>Xylella</taxon>
    </lineage>
</organism>
<keyword evidence="8" id="KW-0460">Magnesium</keyword>
<keyword evidence="10" id="KW-0812">Transmembrane</keyword>
<feature type="transmembrane region" description="Helical" evidence="10">
    <location>
        <begin position="18"/>
        <end position="38"/>
    </location>
</feature>
<dbReference type="SUPFAM" id="SSF53738">
    <property type="entry name" value="Phosphoglucomutase, first 3 domains"/>
    <property type="match status" value="3"/>
</dbReference>
<evidence type="ECO:0000256" key="10">
    <source>
        <dbReference type="SAM" id="Phobius"/>
    </source>
</evidence>
<dbReference type="PRINTS" id="PR00509">
    <property type="entry name" value="PGMPMM"/>
</dbReference>
<dbReference type="InterPro" id="IPR005841">
    <property type="entry name" value="Alpha-D-phosphohexomutase_SF"/>
</dbReference>
<gene>
    <name evidence="14" type="ORF">AF72_11315</name>
    <name evidence="15" type="ORF">LPH55_05425</name>
</gene>
<dbReference type="OrthoDB" id="9803322at2"/>
<keyword evidence="10" id="KW-1133">Transmembrane helix</keyword>
<feature type="transmembrane region" description="Helical" evidence="10">
    <location>
        <begin position="244"/>
        <end position="265"/>
    </location>
</feature>
<dbReference type="Pfam" id="PF02880">
    <property type="entry name" value="PGM_PMM_III"/>
    <property type="match status" value="1"/>
</dbReference>
<name>Z9JGN3_9GAMM</name>